<evidence type="ECO:0000256" key="4">
    <source>
        <dbReference type="ARBA" id="ARBA00022448"/>
    </source>
</evidence>
<dbReference type="GO" id="GO:0005886">
    <property type="term" value="C:plasma membrane"/>
    <property type="evidence" value="ECO:0007669"/>
    <property type="project" value="UniProtKB-SubCell"/>
</dbReference>
<gene>
    <name evidence="13" type="primary">modB</name>
    <name evidence="13" type="ORF">HRJ53_04545</name>
</gene>
<dbReference type="CDD" id="cd06261">
    <property type="entry name" value="TM_PBP2"/>
    <property type="match status" value="1"/>
</dbReference>
<feature type="transmembrane region" description="Helical" evidence="10">
    <location>
        <begin position="38"/>
        <end position="60"/>
    </location>
</feature>
<evidence type="ECO:0000256" key="11">
    <source>
        <dbReference type="RuleBase" id="RU365097"/>
    </source>
</evidence>
<evidence type="ECO:0000256" key="7">
    <source>
        <dbReference type="ARBA" id="ARBA00022692"/>
    </source>
</evidence>
<evidence type="ECO:0000313" key="13">
    <source>
        <dbReference type="EMBL" id="MBA0084244.1"/>
    </source>
</evidence>
<accession>A0A7V8NMV4</accession>
<dbReference type="Pfam" id="PF00528">
    <property type="entry name" value="BPD_transp_1"/>
    <property type="match status" value="1"/>
</dbReference>
<dbReference type="NCBIfam" id="TIGR02141">
    <property type="entry name" value="modB_ABC"/>
    <property type="match status" value="1"/>
</dbReference>
<comment type="similarity">
    <text evidence="3 11">Belongs to the binding-protein-dependent transport system permease family. CysTW subfamily.</text>
</comment>
<evidence type="ECO:0000256" key="2">
    <source>
        <dbReference type="ARBA" id="ARBA00004651"/>
    </source>
</evidence>
<feature type="transmembrane region" description="Helical" evidence="10">
    <location>
        <begin position="72"/>
        <end position="97"/>
    </location>
</feature>
<dbReference type="Proteomes" id="UP000567293">
    <property type="component" value="Unassembled WGS sequence"/>
</dbReference>
<evidence type="ECO:0000256" key="5">
    <source>
        <dbReference type="ARBA" id="ARBA00022475"/>
    </source>
</evidence>
<evidence type="ECO:0000256" key="10">
    <source>
        <dbReference type="RuleBase" id="RU363032"/>
    </source>
</evidence>
<dbReference type="InterPro" id="IPR011867">
    <property type="entry name" value="ModB_ABC"/>
</dbReference>
<keyword evidence="7 10" id="KW-0812">Transmembrane</keyword>
<comment type="subcellular location">
    <subcellularLocation>
        <location evidence="2 10">Cell membrane</location>
        <topology evidence="2 10">Multi-pass membrane protein</topology>
    </subcellularLocation>
</comment>
<evidence type="ECO:0000256" key="6">
    <source>
        <dbReference type="ARBA" id="ARBA00022505"/>
    </source>
</evidence>
<evidence type="ECO:0000256" key="9">
    <source>
        <dbReference type="ARBA" id="ARBA00023136"/>
    </source>
</evidence>
<sequence length="226" mass="24398">MNSLELSFELAACVAGLLLLIGTPVAYWLAYSRWRGKFLLESIVALPLVLPPTVLGFYALLAMGPRGPLGKLWMALFGHGLAFTFSGLVLASVVYSFPFGVQPLIASFEAVDRKLLEASAVLGSGKWETFLRVILPLSLPGVVTAAVLSFAHTLGEFGVVLMVGGDLAGVTRTASIDIYDRVETLEYGQANHLALLLLAIAFAVLCLVYAVNRRVWTPGWTRWTAK</sequence>
<evidence type="ECO:0000313" key="14">
    <source>
        <dbReference type="Proteomes" id="UP000567293"/>
    </source>
</evidence>
<evidence type="ECO:0000259" key="12">
    <source>
        <dbReference type="PROSITE" id="PS50928"/>
    </source>
</evidence>
<dbReference type="AlphaFoldDB" id="A0A7V8NMV4"/>
<reference evidence="13" key="1">
    <citation type="submission" date="2020-06" db="EMBL/GenBank/DDBJ databases">
        <title>Legume-microbial interactions unlock mineral nutrients during tropical forest succession.</title>
        <authorList>
            <person name="Epihov D.Z."/>
        </authorList>
    </citation>
    <scope>NUCLEOTIDE SEQUENCE [LARGE SCALE GENOMIC DNA]</scope>
    <source>
        <strain evidence="13">Pan2503</strain>
    </source>
</reference>
<keyword evidence="6 11" id="KW-0500">Molybdenum</keyword>
<dbReference type="EMBL" id="JACDQQ010000439">
    <property type="protein sequence ID" value="MBA0084244.1"/>
    <property type="molecule type" value="Genomic_DNA"/>
</dbReference>
<comment type="caution">
    <text evidence="13">The sequence shown here is derived from an EMBL/GenBank/DDBJ whole genome shotgun (WGS) entry which is preliminary data.</text>
</comment>
<dbReference type="GO" id="GO:0015098">
    <property type="term" value="F:molybdate ion transmembrane transporter activity"/>
    <property type="evidence" value="ECO:0007669"/>
    <property type="project" value="UniProtKB-UniRule"/>
</dbReference>
<dbReference type="PANTHER" id="PTHR30183:SF8">
    <property type="entry name" value="MOLYBDENUM TRANSPORT SYSTEM PERMEASE"/>
    <property type="match status" value="1"/>
</dbReference>
<dbReference type="PANTHER" id="PTHR30183">
    <property type="entry name" value="MOLYBDENUM TRANSPORT SYSTEM PERMEASE PROTEIN MODB"/>
    <property type="match status" value="1"/>
</dbReference>
<name>A0A7V8NMV4_9BACT</name>
<evidence type="ECO:0000256" key="3">
    <source>
        <dbReference type="ARBA" id="ARBA00007069"/>
    </source>
</evidence>
<dbReference type="SUPFAM" id="SSF161098">
    <property type="entry name" value="MetI-like"/>
    <property type="match status" value="1"/>
</dbReference>
<dbReference type="PROSITE" id="PS50928">
    <property type="entry name" value="ABC_TM1"/>
    <property type="match status" value="1"/>
</dbReference>
<dbReference type="InterPro" id="IPR000515">
    <property type="entry name" value="MetI-like"/>
</dbReference>
<keyword evidence="14" id="KW-1185">Reference proteome</keyword>
<keyword evidence="8 10" id="KW-1133">Transmembrane helix</keyword>
<dbReference type="Gene3D" id="1.10.3720.10">
    <property type="entry name" value="MetI-like"/>
    <property type="match status" value="1"/>
</dbReference>
<proteinExistence type="inferred from homology"/>
<keyword evidence="9 10" id="KW-0472">Membrane</keyword>
<keyword evidence="4 10" id="KW-0813">Transport</keyword>
<feature type="domain" description="ABC transmembrane type-1" evidence="12">
    <location>
        <begin position="4"/>
        <end position="208"/>
    </location>
</feature>
<evidence type="ECO:0000256" key="1">
    <source>
        <dbReference type="ARBA" id="ARBA00002949"/>
    </source>
</evidence>
<dbReference type="InterPro" id="IPR035906">
    <property type="entry name" value="MetI-like_sf"/>
</dbReference>
<keyword evidence="5 11" id="KW-1003">Cell membrane</keyword>
<feature type="transmembrane region" description="Helical" evidence="10">
    <location>
        <begin position="193"/>
        <end position="212"/>
    </location>
</feature>
<feature type="transmembrane region" description="Helical" evidence="10">
    <location>
        <begin position="133"/>
        <end position="154"/>
    </location>
</feature>
<organism evidence="13 14">
    <name type="scientific">Candidatus Acidiferrum panamense</name>
    <dbReference type="NCBI Taxonomy" id="2741543"/>
    <lineage>
        <taxon>Bacteria</taxon>
        <taxon>Pseudomonadati</taxon>
        <taxon>Acidobacteriota</taxon>
        <taxon>Terriglobia</taxon>
        <taxon>Candidatus Acidiferrales</taxon>
        <taxon>Candidatus Acidiferrum</taxon>
    </lineage>
</organism>
<feature type="transmembrane region" description="Helical" evidence="10">
    <location>
        <begin position="6"/>
        <end position="31"/>
    </location>
</feature>
<comment type="function">
    <text evidence="1 11">Part of the binding-protein-dependent transport system for molybdenum; probably responsible for the translocation of the substrate across the membrane.</text>
</comment>
<protein>
    <recommendedName>
        <fullName evidence="11">Molybdenum transport system permease</fullName>
    </recommendedName>
</protein>
<evidence type="ECO:0000256" key="8">
    <source>
        <dbReference type="ARBA" id="ARBA00022989"/>
    </source>
</evidence>